<evidence type="ECO:0000313" key="1">
    <source>
        <dbReference type="EMBL" id="OGY12481.1"/>
    </source>
</evidence>
<protein>
    <submittedName>
        <fullName evidence="1">Uncharacterized protein</fullName>
    </submittedName>
</protein>
<dbReference type="Proteomes" id="UP000178659">
    <property type="component" value="Unassembled WGS sequence"/>
</dbReference>
<sequence length="125" mass="14373">MKQQNIKEDKTIRIIFPTKKFKKYLEKSGVSSTKELSLDLIHNVFVETIGDFRKGELSLDELSGISNHLWSDGISDKDKFNSDLAKTLYSAAELSFYVRNVQDKDAAKRFIEFLREVLSYTSSNI</sequence>
<accession>A0A1G1VB30</accession>
<dbReference type="EMBL" id="MHCC01000027">
    <property type="protein sequence ID" value="OGY12481.1"/>
    <property type="molecule type" value="Genomic_DNA"/>
</dbReference>
<name>A0A1G1VB30_9BACT</name>
<organism evidence="1 2">
    <name type="scientific">Candidatus Blackburnbacteria bacterium RIFCSPLOWO2_01_FULL_40_20</name>
    <dbReference type="NCBI Taxonomy" id="1797519"/>
    <lineage>
        <taxon>Bacteria</taxon>
        <taxon>Candidatus Blackburniibacteriota</taxon>
    </lineage>
</organism>
<reference evidence="1 2" key="1">
    <citation type="journal article" date="2016" name="Nat. Commun.">
        <title>Thousands of microbial genomes shed light on interconnected biogeochemical processes in an aquifer system.</title>
        <authorList>
            <person name="Anantharaman K."/>
            <person name="Brown C.T."/>
            <person name="Hug L.A."/>
            <person name="Sharon I."/>
            <person name="Castelle C.J."/>
            <person name="Probst A.J."/>
            <person name="Thomas B.C."/>
            <person name="Singh A."/>
            <person name="Wilkins M.J."/>
            <person name="Karaoz U."/>
            <person name="Brodie E.L."/>
            <person name="Williams K.H."/>
            <person name="Hubbard S.S."/>
            <person name="Banfield J.F."/>
        </authorList>
    </citation>
    <scope>NUCLEOTIDE SEQUENCE [LARGE SCALE GENOMIC DNA]</scope>
</reference>
<dbReference type="AlphaFoldDB" id="A0A1G1VB30"/>
<proteinExistence type="predicted"/>
<evidence type="ECO:0000313" key="2">
    <source>
        <dbReference type="Proteomes" id="UP000178659"/>
    </source>
</evidence>
<gene>
    <name evidence="1" type="ORF">A3A77_00705</name>
</gene>
<comment type="caution">
    <text evidence="1">The sequence shown here is derived from an EMBL/GenBank/DDBJ whole genome shotgun (WGS) entry which is preliminary data.</text>
</comment>